<reference evidence="2" key="1">
    <citation type="submission" date="2022-10" db="EMBL/GenBank/DDBJ databases">
        <authorList>
            <person name="Chen Y."/>
            <person name="Dougan E. K."/>
            <person name="Chan C."/>
            <person name="Rhodes N."/>
            <person name="Thang M."/>
        </authorList>
    </citation>
    <scope>NUCLEOTIDE SEQUENCE</scope>
</reference>
<evidence type="ECO:0000313" key="5">
    <source>
        <dbReference type="Proteomes" id="UP001152797"/>
    </source>
</evidence>
<dbReference type="EMBL" id="CAMXCT030006800">
    <property type="protein sequence ID" value="CAL4807576.1"/>
    <property type="molecule type" value="Genomic_DNA"/>
</dbReference>
<evidence type="ECO:0000313" key="2">
    <source>
        <dbReference type="EMBL" id="CAI4020264.1"/>
    </source>
</evidence>
<dbReference type="Pfam" id="PF13229">
    <property type="entry name" value="Beta_helix"/>
    <property type="match status" value="1"/>
</dbReference>
<reference evidence="3" key="2">
    <citation type="submission" date="2024-04" db="EMBL/GenBank/DDBJ databases">
        <authorList>
            <person name="Chen Y."/>
            <person name="Shah S."/>
            <person name="Dougan E. K."/>
            <person name="Thang M."/>
            <person name="Chan C."/>
        </authorList>
    </citation>
    <scope>NUCLEOTIDE SEQUENCE [LARGE SCALE GENOMIC DNA]</scope>
</reference>
<dbReference type="InterPro" id="IPR039448">
    <property type="entry name" value="Beta_helix"/>
</dbReference>
<comment type="caution">
    <text evidence="2">The sequence shown here is derived from an EMBL/GenBank/DDBJ whole genome shotgun (WGS) entry which is preliminary data.</text>
</comment>
<dbReference type="AlphaFoldDB" id="A0A9P1GSI6"/>
<protein>
    <submittedName>
        <fullName evidence="4">Right handed beta helix domain-containing protein</fullName>
    </submittedName>
</protein>
<evidence type="ECO:0000259" key="1">
    <source>
        <dbReference type="Pfam" id="PF13229"/>
    </source>
</evidence>
<gene>
    <name evidence="2" type="ORF">C1SCF055_LOCUS44698</name>
</gene>
<name>A0A9P1GSI6_9DINO</name>
<feature type="domain" description="Right handed beta helix" evidence="1">
    <location>
        <begin position="9"/>
        <end position="131"/>
    </location>
</feature>
<evidence type="ECO:0000313" key="4">
    <source>
        <dbReference type="EMBL" id="CAL4807576.1"/>
    </source>
</evidence>
<dbReference type="Proteomes" id="UP001152797">
    <property type="component" value="Unassembled WGS sequence"/>
</dbReference>
<accession>A0A9P1GSI6</accession>
<keyword evidence="5" id="KW-1185">Reference proteome</keyword>
<sequence>MARSGQSKITGSAKLNLRSNLLQNSEIGLRLATSASGAPLQLELAQDSLTNLGNGAILQGSLCKVAMKDCLISHCKRIGLHALREASVKLLQCRISDNGRGVVIASRSAAQIHGCSFERNIGWAIRFEAEGPEQAQAEPSEQDLGASRALNALRSDVTFNEFGAPSKGNAGRKRVRVDTRNAYVLCLGNREPGDGGQMVEPQVKCQKT</sequence>
<dbReference type="EMBL" id="CAMXCT020006800">
    <property type="protein sequence ID" value="CAL1173639.1"/>
    <property type="molecule type" value="Genomic_DNA"/>
</dbReference>
<proteinExistence type="predicted"/>
<dbReference type="SUPFAM" id="SSF51126">
    <property type="entry name" value="Pectin lyase-like"/>
    <property type="match status" value="1"/>
</dbReference>
<dbReference type="OrthoDB" id="479647at2759"/>
<evidence type="ECO:0000313" key="3">
    <source>
        <dbReference type="EMBL" id="CAL1173639.1"/>
    </source>
</evidence>
<dbReference type="EMBL" id="CAMXCT010006800">
    <property type="protein sequence ID" value="CAI4020264.1"/>
    <property type="molecule type" value="Genomic_DNA"/>
</dbReference>
<organism evidence="2">
    <name type="scientific">Cladocopium goreaui</name>
    <dbReference type="NCBI Taxonomy" id="2562237"/>
    <lineage>
        <taxon>Eukaryota</taxon>
        <taxon>Sar</taxon>
        <taxon>Alveolata</taxon>
        <taxon>Dinophyceae</taxon>
        <taxon>Suessiales</taxon>
        <taxon>Symbiodiniaceae</taxon>
        <taxon>Cladocopium</taxon>
    </lineage>
</organism>
<dbReference type="InterPro" id="IPR011050">
    <property type="entry name" value="Pectin_lyase_fold/virulence"/>
</dbReference>